<dbReference type="GO" id="GO:0042102">
    <property type="term" value="P:positive regulation of T cell proliferation"/>
    <property type="evidence" value="ECO:0007669"/>
    <property type="project" value="TreeGrafter"/>
</dbReference>
<dbReference type="PANTHER" id="PTHR25466">
    <property type="entry name" value="T-LYMPHOCYTE ACTIVATION ANTIGEN"/>
    <property type="match status" value="1"/>
</dbReference>
<dbReference type="InterPro" id="IPR007110">
    <property type="entry name" value="Ig-like_dom"/>
</dbReference>
<evidence type="ECO:0000256" key="3">
    <source>
        <dbReference type="ARBA" id="ARBA00022692"/>
    </source>
</evidence>
<dbReference type="GO" id="GO:0009897">
    <property type="term" value="C:external side of plasma membrane"/>
    <property type="evidence" value="ECO:0007669"/>
    <property type="project" value="TreeGrafter"/>
</dbReference>
<dbReference type="GO" id="GO:0042130">
    <property type="term" value="P:negative regulation of T cell proliferation"/>
    <property type="evidence" value="ECO:0007669"/>
    <property type="project" value="TreeGrafter"/>
</dbReference>
<keyword evidence="15" id="KW-1185">Reference proteome</keyword>
<keyword evidence="8" id="KW-0675">Receptor</keyword>
<comment type="subcellular location">
    <subcellularLocation>
        <location evidence="1">Cell membrane</location>
        <topology evidence="1">Single-pass type I membrane protein</topology>
    </subcellularLocation>
</comment>
<evidence type="ECO:0000256" key="4">
    <source>
        <dbReference type="ARBA" id="ARBA00022729"/>
    </source>
</evidence>
<feature type="domain" description="Ig-like" evidence="13">
    <location>
        <begin position="1"/>
        <end position="94"/>
    </location>
</feature>
<dbReference type="PROSITE" id="PS50835">
    <property type="entry name" value="IG_LIKE"/>
    <property type="match status" value="2"/>
</dbReference>
<dbReference type="GO" id="GO:0006955">
    <property type="term" value="P:immune response"/>
    <property type="evidence" value="ECO:0007669"/>
    <property type="project" value="TreeGrafter"/>
</dbReference>
<feature type="domain" description="Ig-like" evidence="13">
    <location>
        <begin position="109"/>
        <end position="192"/>
    </location>
</feature>
<reference evidence="14" key="3">
    <citation type="submission" date="2025-09" db="UniProtKB">
        <authorList>
            <consortium name="Ensembl"/>
        </authorList>
    </citation>
    <scope>IDENTIFICATION</scope>
</reference>
<dbReference type="PANTHER" id="PTHR25466:SF14">
    <property type="entry name" value="BUTYROPHILIN SUBFAMILY 2 MEMBER A2-LIKE-RELATED"/>
    <property type="match status" value="1"/>
</dbReference>
<dbReference type="SUPFAM" id="SSF48726">
    <property type="entry name" value="Immunoglobulin"/>
    <property type="match status" value="2"/>
</dbReference>
<keyword evidence="7" id="KW-1015">Disulfide bond</keyword>
<dbReference type="GO" id="GO:0071222">
    <property type="term" value="P:cellular response to lipopolysaccharide"/>
    <property type="evidence" value="ECO:0007669"/>
    <property type="project" value="TreeGrafter"/>
</dbReference>
<dbReference type="Ensembl" id="ENSATET00000037988.1">
    <property type="protein sequence ID" value="ENSATEP00000066389.1"/>
    <property type="gene ID" value="ENSATEG00000025347.1"/>
</dbReference>
<organism evidence="14 15">
    <name type="scientific">Anabas testudineus</name>
    <name type="common">Climbing perch</name>
    <name type="synonym">Anthias testudineus</name>
    <dbReference type="NCBI Taxonomy" id="64144"/>
    <lineage>
        <taxon>Eukaryota</taxon>
        <taxon>Metazoa</taxon>
        <taxon>Chordata</taxon>
        <taxon>Craniata</taxon>
        <taxon>Vertebrata</taxon>
        <taxon>Euteleostomi</taxon>
        <taxon>Actinopterygii</taxon>
        <taxon>Neopterygii</taxon>
        <taxon>Teleostei</taxon>
        <taxon>Neoteleostei</taxon>
        <taxon>Acanthomorphata</taxon>
        <taxon>Anabantaria</taxon>
        <taxon>Anabantiformes</taxon>
        <taxon>Anabantoidei</taxon>
        <taxon>Anabantidae</taxon>
        <taxon>Anabas</taxon>
    </lineage>
</organism>
<evidence type="ECO:0000256" key="2">
    <source>
        <dbReference type="ARBA" id="ARBA00022475"/>
    </source>
</evidence>
<dbReference type="GO" id="GO:0031295">
    <property type="term" value="P:T cell costimulation"/>
    <property type="evidence" value="ECO:0007669"/>
    <property type="project" value="TreeGrafter"/>
</dbReference>
<dbReference type="InterPro" id="IPR036179">
    <property type="entry name" value="Ig-like_dom_sf"/>
</dbReference>
<dbReference type="GeneTree" id="ENSGT00940000163670"/>
<evidence type="ECO:0000256" key="1">
    <source>
        <dbReference type="ARBA" id="ARBA00004251"/>
    </source>
</evidence>
<dbReference type="Pfam" id="PF22705">
    <property type="entry name" value="C2-set_3"/>
    <property type="match status" value="1"/>
</dbReference>
<evidence type="ECO:0000313" key="14">
    <source>
        <dbReference type="Ensembl" id="ENSATEP00000066389.1"/>
    </source>
</evidence>
<evidence type="ECO:0000256" key="10">
    <source>
        <dbReference type="ARBA" id="ARBA00023319"/>
    </source>
</evidence>
<feature type="compositionally biased region" description="Polar residues" evidence="11">
    <location>
        <begin position="231"/>
        <end position="243"/>
    </location>
</feature>
<keyword evidence="4" id="KW-0732">Signal</keyword>
<name>A0A7N6BQK5_ANATE</name>
<dbReference type="Proteomes" id="UP000265040">
    <property type="component" value="Chromosome 2"/>
</dbReference>
<dbReference type="InterPro" id="IPR013106">
    <property type="entry name" value="Ig_V-set"/>
</dbReference>
<evidence type="ECO:0000256" key="6">
    <source>
        <dbReference type="ARBA" id="ARBA00023136"/>
    </source>
</evidence>
<evidence type="ECO:0000256" key="7">
    <source>
        <dbReference type="ARBA" id="ARBA00023157"/>
    </source>
</evidence>
<dbReference type="AlphaFoldDB" id="A0A7N6BQK5"/>
<dbReference type="Pfam" id="PF07686">
    <property type="entry name" value="V-set"/>
    <property type="match status" value="1"/>
</dbReference>
<keyword evidence="5 12" id="KW-1133">Transmembrane helix</keyword>
<feature type="region of interest" description="Disordered" evidence="11">
    <location>
        <begin position="231"/>
        <end position="253"/>
    </location>
</feature>
<keyword evidence="9" id="KW-0325">Glycoprotein</keyword>
<evidence type="ECO:0000259" key="13">
    <source>
        <dbReference type="PROSITE" id="PS50835"/>
    </source>
</evidence>
<dbReference type="InterPro" id="IPR013783">
    <property type="entry name" value="Ig-like_fold"/>
</dbReference>
<dbReference type="GO" id="GO:0007166">
    <property type="term" value="P:cell surface receptor signaling pathway"/>
    <property type="evidence" value="ECO:0007669"/>
    <property type="project" value="TreeGrafter"/>
</dbReference>
<dbReference type="InterPro" id="IPR053896">
    <property type="entry name" value="BTN3A2-like_Ig-C"/>
</dbReference>
<dbReference type="FunFam" id="2.60.40.10:FF:000142">
    <property type="entry name" value="V-set domain-containing T-cell activation inhibitor 1"/>
    <property type="match status" value="1"/>
</dbReference>
<keyword evidence="2" id="KW-1003">Cell membrane</keyword>
<evidence type="ECO:0000256" key="9">
    <source>
        <dbReference type="ARBA" id="ARBA00023180"/>
    </source>
</evidence>
<evidence type="ECO:0000256" key="12">
    <source>
        <dbReference type="SAM" id="Phobius"/>
    </source>
</evidence>
<proteinExistence type="predicted"/>
<evidence type="ECO:0000256" key="8">
    <source>
        <dbReference type="ARBA" id="ARBA00023170"/>
    </source>
</evidence>
<keyword evidence="10" id="KW-0393">Immunoglobulin domain</keyword>
<reference evidence="14" key="1">
    <citation type="submission" date="2021-04" db="EMBL/GenBank/DDBJ databases">
        <authorList>
            <consortium name="Wellcome Sanger Institute Data Sharing"/>
        </authorList>
    </citation>
    <scope>NUCLEOTIDE SEQUENCE [LARGE SCALE GENOMIC DNA]</scope>
</reference>
<dbReference type="OrthoDB" id="9983389at2759"/>
<evidence type="ECO:0000256" key="5">
    <source>
        <dbReference type="ARBA" id="ARBA00022989"/>
    </source>
</evidence>
<feature type="transmembrane region" description="Helical" evidence="12">
    <location>
        <begin position="202"/>
        <end position="225"/>
    </location>
</feature>
<evidence type="ECO:0000313" key="15">
    <source>
        <dbReference type="Proteomes" id="UP000265040"/>
    </source>
</evidence>
<dbReference type="InParanoid" id="A0A7N6BQK5"/>
<keyword evidence="3 12" id="KW-0812">Transmembrane</keyword>
<evidence type="ECO:0000256" key="11">
    <source>
        <dbReference type="SAM" id="MobiDB-lite"/>
    </source>
</evidence>
<keyword evidence="6 12" id="KW-0472">Membrane</keyword>
<dbReference type="InterPro" id="IPR051713">
    <property type="entry name" value="T-cell_Activation_Regulation"/>
</dbReference>
<sequence>MLTVPRGENCILPCSFKTGADVVIDWIQGTEGNLVHSYHHSQDQLSYQDRRFRNRTSLFKDQISRGNASLQLTGVQDQGRYRCFTSTILSKKESFIHLQVDGRKIQQMQTVQVKNNITCSSEGIYPEPELTWSTNPPSNMSFNTTTRVQQTEQQLYNISSSLILSDPGTDVVYSCTISTRRNNGTATLFESSKKGSDNVGGIIGGVVAAIVVIAAAAVTCVVLYLKKRSTTDSTPDSAAQQTVDLPMSPLETG</sequence>
<accession>A0A7N6BQK5</accession>
<protein>
    <recommendedName>
        <fullName evidence="13">Ig-like domain-containing protein</fullName>
    </recommendedName>
</protein>
<reference evidence="14" key="2">
    <citation type="submission" date="2025-08" db="UniProtKB">
        <authorList>
            <consortium name="Ensembl"/>
        </authorList>
    </citation>
    <scope>IDENTIFICATION</scope>
</reference>
<dbReference type="Gene3D" id="2.60.40.10">
    <property type="entry name" value="Immunoglobulins"/>
    <property type="match status" value="2"/>
</dbReference>